<comment type="subcellular location">
    <subcellularLocation>
        <location evidence="1">Mitochondrion</location>
    </subcellularLocation>
</comment>
<dbReference type="PANTHER" id="PTHR13274">
    <property type="entry name" value="MITOCHONDRIAL RIBOSOMAL PROTEIN S25"/>
    <property type="match status" value="1"/>
</dbReference>
<evidence type="ECO:0000256" key="4">
    <source>
        <dbReference type="ARBA" id="ARBA00023274"/>
    </source>
</evidence>
<evidence type="ECO:0000256" key="1">
    <source>
        <dbReference type="ARBA" id="ARBA00004173"/>
    </source>
</evidence>
<dbReference type="EMBL" id="MSFL01000005">
    <property type="protein sequence ID" value="PWY88448.1"/>
    <property type="molecule type" value="Genomic_DNA"/>
</dbReference>
<dbReference type="InterPro" id="IPR036249">
    <property type="entry name" value="Thioredoxin-like_sf"/>
</dbReference>
<evidence type="ECO:0000313" key="7">
    <source>
        <dbReference type="EMBL" id="PWY88448.1"/>
    </source>
</evidence>
<keyword evidence="4" id="KW-0687">Ribonucleoprotein</keyword>
<feature type="coiled-coil region" evidence="5">
    <location>
        <begin position="177"/>
        <end position="204"/>
    </location>
</feature>
<feature type="domain" description="Ribosomal protein/NADH dehydrogenase" evidence="6">
    <location>
        <begin position="49"/>
        <end position="148"/>
    </location>
</feature>
<keyword evidence="2 7" id="KW-0689">Ribosomal protein</keyword>
<comment type="caution">
    <text evidence="7">The sequence shown here is derived from an EMBL/GenBank/DDBJ whole genome shotgun (WGS) entry which is preliminary data.</text>
</comment>
<gene>
    <name evidence="7" type="ORF">BO70DRAFT_359896</name>
</gene>
<dbReference type="AlphaFoldDB" id="A0A317WUA7"/>
<dbReference type="GO" id="GO:1990904">
    <property type="term" value="C:ribonucleoprotein complex"/>
    <property type="evidence" value="ECO:0007669"/>
    <property type="project" value="UniProtKB-KW"/>
</dbReference>
<dbReference type="STRING" id="1448321.A0A317WUA7"/>
<evidence type="ECO:0000256" key="2">
    <source>
        <dbReference type="ARBA" id="ARBA00022980"/>
    </source>
</evidence>
<dbReference type="GO" id="GO:0005739">
    <property type="term" value="C:mitochondrion"/>
    <property type="evidence" value="ECO:0007669"/>
    <property type="project" value="UniProtKB-SubCell"/>
</dbReference>
<evidence type="ECO:0000313" key="8">
    <source>
        <dbReference type="Proteomes" id="UP000247233"/>
    </source>
</evidence>
<accession>A0A317WUA7</accession>
<keyword evidence="3" id="KW-0496">Mitochondrion</keyword>
<dbReference type="GO" id="GO:0003735">
    <property type="term" value="F:structural constituent of ribosome"/>
    <property type="evidence" value="ECO:0007669"/>
    <property type="project" value="InterPro"/>
</dbReference>
<name>A0A317WUA7_9EURO</name>
<dbReference type="Proteomes" id="UP000247233">
    <property type="component" value="Unassembled WGS sequence"/>
</dbReference>
<evidence type="ECO:0000256" key="3">
    <source>
        <dbReference type="ARBA" id="ARBA00023128"/>
    </source>
</evidence>
<dbReference type="PANTHER" id="PTHR13274:SF2">
    <property type="entry name" value="SMALL RIBOSOMAL SUBUNIT PROTEIN MS25"/>
    <property type="match status" value="1"/>
</dbReference>
<dbReference type="GO" id="GO:0005840">
    <property type="term" value="C:ribosome"/>
    <property type="evidence" value="ECO:0007669"/>
    <property type="project" value="UniProtKB-KW"/>
</dbReference>
<proteinExistence type="predicted"/>
<keyword evidence="5" id="KW-0175">Coiled coil</keyword>
<organism evidence="7 8">
    <name type="scientific">Aspergillus heteromorphus CBS 117.55</name>
    <dbReference type="NCBI Taxonomy" id="1448321"/>
    <lineage>
        <taxon>Eukaryota</taxon>
        <taxon>Fungi</taxon>
        <taxon>Dikarya</taxon>
        <taxon>Ascomycota</taxon>
        <taxon>Pezizomycotina</taxon>
        <taxon>Eurotiomycetes</taxon>
        <taxon>Eurotiomycetidae</taxon>
        <taxon>Eurotiales</taxon>
        <taxon>Aspergillaceae</taxon>
        <taxon>Aspergillus</taxon>
        <taxon>Aspergillus subgen. Circumdati</taxon>
    </lineage>
</organism>
<dbReference type="InterPro" id="IPR007741">
    <property type="entry name" value="Ribosomal_mL43/mS25/NADH_DH"/>
</dbReference>
<dbReference type="InterPro" id="IPR040049">
    <property type="entry name" value="Ribosomal_mS25/mL61"/>
</dbReference>
<dbReference type="Pfam" id="PF05047">
    <property type="entry name" value="L51_S25_CI-B8"/>
    <property type="match status" value="1"/>
</dbReference>
<sequence length="204" mass="23026">MVNFFKRMRKLNALLDVRTGTGAAILPTAATATKEFPAITRLHLTYAQKIYGGHQGARHFWRKCLPRLKFHNPAIPMTVRQTTEQEIPASLTIYFSERTSDAASLLAAKITDKHAPKPLDTEQSAILELKDLDFQAIWNKVAKVTGAQEVPPTAADLAQRARHQEMDAKSITDRARVAEIRQQRADRERMLKEAKGEIEKLKEI</sequence>
<reference evidence="7 8" key="1">
    <citation type="submission" date="2016-12" db="EMBL/GenBank/DDBJ databases">
        <title>The genomes of Aspergillus section Nigri reveals drivers in fungal speciation.</title>
        <authorList>
            <consortium name="DOE Joint Genome Institute"/>
            <person name="Vesth T.C."/>
            <person name="Nybo J."/>
            <person name="Theobald S."/>
            <person name="Brandl J."/>
            <person name="Frisvad J.C."/>
            <person name="Nielsen K.F."/>
            <person name="Lyhne E.K."/>
            <person name="Kogle M.E."/>
            <person name="Kuo A."/>
            <person name="Riley R."/>
            <person name="Clum A."/>
            <person name="Nolan M."/>
            <person name="Lipzen A."/>
            <person name="Salamov A."/>
            <person name="Henrissat B."/>
            <person name="Wiebenga A."/>
            <person name="De Vries R.P."/>
            <person name="Grigoriev I.V."/>
            <person name="Mortensen U.H."/>
            <person name="Andersen M.R."/>
            <person name="Baker S.E."/>
        </authorList>
    </citation>
    <scope>NUCLEOTIDE SEQUENCE [LARGE SCALE GENOMIC DNA]</scope>
    <source>
        <strain evidence="7 8">CBS 117.55</strain>
    </source>
</reference>
<evidence type="ECO:0000256" key="5">
    <source>
        <dbReference type="SAM" id="Coils"/>
    </source>
</evidence>
<dbReference type="OrthoDB" id="1696305at2759"/>
<protein>
    <submittedName>
        <fullName evidence="7">50S ribosomal protein Mrp49</fullName>
    </submittedName>
</protein>
<evidence type="ECO:0000259" key="6">
    <source>
        <dbReference type="SMART" id="SM00916"/>
    </source>
</evidence>
<dbReference type="VEuPathDB" id="FungiDB:BO70DRAFT_359896"/>
<dbReference type="GeneID" id="37064883"/>
<dbReference type="SUPFAM" id="SSF52833">
    <property type="entry name" value="Thioredoxin-like"/>
    <property type="match status" value="1"/>
</dbReference>
<keyword evidence="8" id="KW-1185">Reference proteome</keyword>
<dbReference type="RefSeq" id="XP_025401984.1">
    <property type="nucleotide sequence ID" value="XM_025542646.1"/>
</dbReference>
<dbReference type="SMART" id="SM00916">
    <property type="entry name" value="L51_S25_CI-B8"/>
    <property type="match status" value="1"/>
</dbReference>